<dbReference type="Pfam" id="PF06026">
    <property type="entry name" value="Rib_5-P_isom_A"/>
    <property type="match status" value="1"/>
</dbReference>
<dbReference type="InterPro" id="IPR004788">
    <property type="entry name" value="Ribose5P_isomerase_type_A"/>
</dbReference>
<feature type="binding site" evidence="3">
    <location>
        <position position="123"/>
    </location>
    <ligand>
        <name>substrate</name>
    </ligand>
</feature>
<feature type="binding site" evidence="3">
    <location>
        <begin position="96"/>
        <end position="99"/>
    </location>
    <ligand>
        <name>substrate</name>
    </ligand>
</feature>
<keyword evidence="5" id="KW-1185">Reference proteome</keyword>
<dbReference type="PANTHER" id="PTHR11934:SF0">
    <property type="entry name" value="RIBOSE-5-PHOSPHATE ISOMERASE"/>
    <property type="match status" value="1"/>
</dbReference>
<protein>
    <recommendedName>
        <fullName evidence="3">Ribose-5-phosphate isomerase A</fullName>
        <ecNumber evidence="3">5.3.1.6</ecNumber>
    </recommendedName>
    <alternativeName>
        <fullName evidence="3">Phosphoriboisomerase A</fullName>
        <shortName evidence="3">PRI</shortName>
    </alternativeName>
</protein>
<dbReference type="GO" id="GO:0005829">
    <property type="term" value="C:cytosol"/>
    <property type="evidence" value="ECO:0007669"/>
    <property type="project" value="TreeGrafter"/>
</dbReference>
<dbReference type="Proteomes" id="UP000220133">
    <property type="component" value="Chromosome"/>
</dbReference>
<feature type="binding site" evidence="3">
    <location>
        <begin position="28"/>
        <end position="31"/>
    </location>
    <ligand>
        <name>substrate</name>
    </ligand>
</feature>
<dbReference type="AlphaFoldDB" id="A0A291QRV2"/>
<proteinExistence type="inferred from homology"/>
<evidence type="ECO:0000313" key="4">
    <source>
        <dbReference type="EMBL" id="ATL46623.1"/>
    </source>
</evidence>
<feature type="binding site" evidence="3">
    <location>
        <begin position="83"/>
        <end position="86"/>
    </location>
    <ligand>
        <name>substrate</name>
    </ligand>
</feature>
<dbReference type="Gene3D" id="3.40.50.1360">
    <property type="match status" value="1"/>
</dbReference>
<dbReference type="UniPathway" id="UPA00115">
    <property type="reaction ID" value="UER00412"/>
</dbReference>
<dbReference type="GO" id="GO:0006014">
    <property type="term" value="P:D-ribose metabolic process"/>
    <property type="evidence" value="ECO:0007669"/>
    <property type="project" value="TreeGrafter"/>
</dbReference>
<dbReference type="RefSeq" id="WP_098193011.1">
    <property type="nucleotide sequence ID" value="NZ_CP023777.1"/>
</dbReference>
<comment type="function">
    <text evidence="3">Catalyzes the reversible conversion of ribose-5-phosphate to ribulose 5-phosphate.</text>
</comment>
<accession>A0A291QRV2</accession>
<comment type="subunit">
    <text evidence="3">Homodimer.</text>
</comment>
<dbReference type="EMBL" id="CP023777">
    <property type="protein sequence ID" value="ATL46623.1"/>
    <property type="molecule type" value="Genomic_DNA"/>
</dbReference>
<reference evidence="4 5" key="1">
    <citation type="submission" date="2017-10" db="EMBL/GenBank/DDBJ databases">
        <title>Paenichitinophaga pekingensis gen. nov., sp. nov., isolated from activated sludge.</title>
        <authorList>
            <person name="Jin D."/>
            <person name="Kong X."/>
            <person name="Deng Y."/>
            <person name="Bai Z."/>
        </authorList>
    </citation>
    <scope>NUCLEOTIDE SEQUENCE [LARGE SCALE GENOMIC DNA]</scope>
    <source>
        <strain evidence="4 5">13</strain>
    </source>
</reference>
<dbReference type="EC" id="5.3.1.6" evidence="3"/>
<dbReference type="NCBIfam" id="NF001924">
    <property type="entry name" value="PRK00702.1"/>
    <property type="match status" value="1"/>
</dbReference>
<dbReference type="SUPFAM" id="SSF75445">
    <property type="entry name" value="D-ribose-5-phosphate isomerase (RpiA), lid domain"/>
    <property type="match status" value="1"/>
</dbReference>
<dbReference type="FunFam" id="3.40.50.1360:FF:000001">
    <property type="entry name" value="Ribose-5-phosphate isomerase A"/>
    <property type="match status" value="1"/>
</dbReference>
<dbReference type="CDD" id="cd01398">
    <property type="entry name" value="RPI_A"/>
    <property type="match status" value="1"/>
</dbReference>
<organism evidence="4 5">
    <name type="scientific">Chitinophaga caeni</name>
    <dbReference type="NCBI Taxonomy" id="2029983"/>
    <lineage>
        <taxon>Bacteria</taxon>
        <taxon>Pseudomonadati</taxon>
        <taxon>Bacteroidota</taxon>
        <taxon>Chitinophagia</taxon>
        <taxon>Chitinophagales</taxon>
        <taxon>Chitinophagaceae</taxon>
        <taxon>Chitinophaga</taxon>
    </lineage>
</organism>
<comment type="pathway">
    <text evidence="3">Carbohydrate degradation; pentose phosphate pathway; D-ribose 5-phosphate from D-ribulose 5-phosphate (non-oxidative stage): step 1/1.</text>
</comment>
<evidence type="ECO:0000256" key="1">
    <source>
        <dbReference type="ARBA" id="ARBA00001713"/>
    </source>
</evidence>
<dbReference type="GO" id="GO:0004751">
    <property type="term" value="F:ribose-5-phosphate isomerase activity"/>
    <property type="evidence" value="ECO:0007669"/>
    <property type="project" value="UniProtKB-UniRule"/>
</dbReference>
<dbReference type="SUPFAM" id="SSF100950">
    <property type="entry name" value="NagB/RpiA/CoA transferase-like"/>
    <property type="match status" value="1"/>
</dbReference>
<evidence type="ECO:0000256" key="2">
    <source>
        <dbReference type="ARBA" id="ARBA00023235"/>
    </source>
</evidence>
<feature type="active site" description="Proton acceptor" evidence="3">
    <location>
        <position position="105"/>
    </location>
</feature>
<dbReference type="InterPro" id="IPR037171">
    <property type="entry name" value="NagB/RpiA_transferase-like"/>
</dbReference>
<dbReference type="InterPro" id="IPR020672">
    <property type="entry name" value="Ribose5P_isomerase_typA_subgr"/>
</dbReference>
<sequence>MEINLAKKAAGEKAAEYVESGMNIGLGTGSTVYYTILKLGEQVKSGMKLKAIATSLATEKLAKECGIPIVDFSATQELDLTIDGADEVDGKWNLIKGGGGALMREKIVAAASREFIVVVDASKKVDYLGKFPLPVEVIPFGWEVTLKHIKALCRTAYLRTKGAEIFVTDNNNYIVDMPIKSIISPKQLELQLREIPGVAVTGLFIGMASKVIVGETDGKVVEL</sequence>
<dbReference type="GO" id="GO:0009052">
    <property type="term" value="P:pentose-phosphate shunt, non-oxidative branch"/>
    <property type="evidence" value="ECO:0007669"/>
    <property type="project" value="UniProtKB-UniRule"/>
</dbReference>
<dbReference type="KEGG" id="cbae:COR50_05185"/>
<dbReference type="Gene3D" id="3.30.70.260">
    <property type="match status" value="1"/>
</dbReference>
<dbReference type="HAMAP" id="MF_00170">
    <property type="entry name" value="Rib_5P_isom_A"/>
    <property type="match status" value="1"/>
</dbReference>
<name>A0A291QRV2_9BACT</name>
<comment type="catalytic activity">
    <reaction evidence="1 3">
        <text>aldehydo-D-ribose 5-phosphate = D-ribulose 5-phosphate</text>
        <dbReference type="Rhea" id="RHEA:14657"/>
        <dbReference type="ChEBI" id="CHEBI:58121"/>
        <dbReference type="ChEBI" id="CHEBI:58273"/>
        <dbReference type="EC" id="5.3.1.6"/>
    </reaction>
</comment>
<dbReference type="OrthoDB" id="5870696at2"/>
<comment type="similarity">
    <text evidence="3">Belongs to the ribose 5-phosphate isomerase family.</text>
</comment>
<evidence type="ECO:0000256" key="3">
    <source>
        <dbReference type="HAMAP-Rule" id="MF_00170"/>
    </source>
</evidence>
<dbReference type="NCBIfam" id="TIGR00021">
    <property type="entry name" value="rpiA"/>
    <property type="match status" value="1"/>
</dbReference>
<gene>
    <name evidence="3" type="primary">rpiA</name>
    <name evidence="4" type="ORF">COR50_05185</name>
</gene>
<evidence type="ECO:0000313" key="5">
    <source>
        <dbReference type="Proteomes" id="UP000220133"/>
    </source>
</evidence>
<dbReference type="PANTHER" id="PTHR11934">
    <property type="entry name" value="RIBOSE-5-PHOSPHATE ISOMERASE"/>
    <property type="match status" value="1"/>
</dbReference>
<keyword evidence="2 3" id="KW-0413">Isomerase</keyword>